<dbReference type="InterPro" id="IPR027268">
    <property type="entry name" value="Peptidase_M4/M1_CTD_sf"/>
</dbReference>
<accession>A0ABW5NEP9</accession>
<dbReference type="Proteomes" id="UP001597459">
    <property type="component" value="Unassembled WGS sequence"/>
</dbReference>
<gene>
    <name evidence="1" type="ORF">ACFSTE_19555</name>
</gene>
<organism evidence="1 2">
    <name type="scientific">Aquimarina hainanensis</name>
    <dbReference type="NCBI Taxonomy" id="1578017"/>
    <lineage>
        <taxon>Bacteria</taxon>
        <taxon>Pseudomonadati</taxon>
        <taxon>Bacteroidota</taxon>
        <taxon>Flavobacteriia</taxon>
        <taxon>Flavobacteriales</taxon>
        <taxon>Flavobacteriaceae</taxon>
        <taxon>Aquimarina</taxon>
    </lineage>
</organism>
<dbReference type="GO" id="GO:0008237">
    <property type="term" value="F:metallopeptidase activity"/>
    <property type="evidence" value="ECO:0007669"/>
    <property type="project" value="UniProtKB-KW"/>
</dbReference>
<keyword evidence="1" id="KW-0378">Hydrolase</keyword>
<evidence type="ECO:0000313" key="1">
    <source>
        <dbReference type="EMBL" id="MFD2593043.1"/>
    </source>
</evidence>
<keyword evidence="1" id="KW-0482">Metalloprotease</keyword>
<proteinExistence type="predicted"/>
<reference evidence="2" key="1">
    <citation type="journal article" date="2019" name="Int. J. Syst. Evol. Microbiol.">
        <title>The Global Catalogue of Microorganisms (GCM) 10K type strain sequencing project: providing services to taxonomists for standard genome sequencing and annotation.</title>
        <authorList>
            <consortium name="The Broad Institute Genomics Platform"/>
            <consortium name="The Broad Institute Genome Sequencing Center for Infectious Disease"/>
            <person name="Wu L."/>
            <person name="Ma J."/>
        </authorList>
    </citation>
    <scope>NUCLEOTIDE SEQUENCE [LARGE SCALE GENOMIC DNA]</scope>
    <source>
        <strain evidence="2">KCTC 42423</strain>
    </source>
</reference>
<keyword evidence="2" id="KW-1185">Reference proteome</keyword>
<keyword evidence="1" id="KW-0645">Protease</keyword>
<dbReference type="Gene3D" id="1.10.390.10">
    <property type="entry name" value="Neutral Protease Domain 2"/>
    <property type="match status" value="1"/>
</dbReference>
<evidence type="ECO:0000313" key="2">
    <source>
        <dbReference type="Proteomes" id="UP001597459"/>
    </source>
</evidence>
<comment type="caution">
    <text evidence="1">The sequence shown here is derived from an EMBL/GenBank/DDBJ whole genome shotgun (WGS) entry which is preliminary data.</text>
</comment>
<protein>
    <submittedName>
        <fullName evidence="1">Metalloprotease</fullName>
    </submittedName>
</protein>
<name>A0ABW5NEP9_9FLAO</name>
<dbReference type="EMBL" id="JBHULX010000039">
    <property type="protein sequence ID" value="MFD2593043.1"/>
    <property type="molecule type" value="Genomic_DNA"/>
</dbReference>
<dbReference type="RefSeq" id="WP_378255232.1">
    <property type="nucleotide sequence ID" value="NZ_JBHSJV010000001.1"/>
</dbReference>
<sequence>MRNHRFLHIVLLYFAFICTLYSQHQITISSTLYPESNTIQIEQEIVYNNTSNDTLASLYLNDWANSFSSKTTPLGKRFSEDFLKRFHYAKEHERGYTAIKFITADDSRIASWKRYDSVPDIVQVQLRTPLLPSEKIAFRLQYDVKLPSDKFTRYGYHDNGDFSLKYWYISPSVYTNKWNTYSNKNLNDLYNPLSDLHIKMRLPSSYKIHSELQQYIIPDETTEETQTIQLSGKQRNKANLYIEKDSSFYDYQINDLKFISNIDEKDIAPELKSIAIHKILTFLEARLGKYPFEKIITSQKEYKNSPVYGLNQLPDILRPFPDGFQYEIKQLKTISKNYIENTLLIDPRYDAWIKDAIHVYLMIAYTEQYYPEMKMIGNLSKIIGVRWFHAADLDFNDQYFLGYKNVARLFLDQSLTTPQDKLVKFNKNIANAYKAGVGFKYLEDYLEDDNVIPLSIQKYYSENLLKLTDSKKFEATLSPLTPKNIEWFFEDYINTNSKIDFKFKSVKKRKDSIEVTIKNKSYNAMPVSVVGLRKKEYVSKTWVTDITGTKTIKIPNEGLTKLVLDYDQKIPETNRRDNYRNLKWIQNKPFQFRFFQDIEDPTYNQIFFIPEFEFNVYDGFTIGSKFHNKTVIRRPFNYNITPSYGFKSQKLLGSASLSYRRQIADYGLYQIRYGISGNTYSYAPDLLYQRVSPFISFSFRPEDLRSNQRQRLTVRSVNVFRERAEENPVNTPDYSVFNTRYLYSDNNLLNIFNYSIDYQLAKNFSKLSTTFKYRKIFLNNRQLNLRLFAGTFIFNDTSRDGDFFSFALDRPTDYLFDYSYLGRSESTGLVSQQIILAEGGFKSKLDYSFSNQWLTTFNADSNIWKWIFAYGDVGFVKNKGVSPKFVFDTGIRLSLVADYFEVFLPIASNNGWEIAQPNYNEKIRFIITLSPQTLISLFTREWY</sequence>